<evidence type="ECO:0000256" key="1">
    <source>
        <dbReference type="SAM" id="SignalP"/>
    </source>
</evidence>
<proteinExistence type="predicted"/>
<dbReference type="AlphaFoldDB" id="A0A2Z3GIY5"/>
<evidence type="ECO:0000313" key="2">
    <source>
        <dbReference type="EMBL" id="AWM32201.1"/>
    </source>
</evidence>
<feature type="signal peptide" evidence="1">
    <location>
        <begin position="1"/>
        <end position="29"/>
    </location>
</feature>
<evidence type="ECO:0000313" key="3">
    <source>
        <dbReference type="Proteomes" id="UP000245999"/>
    </source>
</evidence>
<evidence type="ECO:0008006" key="4">
    <source>
        <dbReference type="Google" id="ProtNLM"/>
    </source>
</evidence>
<name>A0A2Z3GIY5_9BACT</name>
<keyword evidence="3" id="KW-1185">Reference proteome</keyword>
<gene>
    <name evidence="2" type="ORF">DDQ68_04970</name>
</gene>
<sequence length="165" mass="17942">MTLFVNLPLMRQFICLLALCVLVSTGSRAMSPPPAPRTTIVNDEFISGLLETVSYEKLSRTPYPKTSTPLKGGKVIRFTHGANTFSYYKGPYSVFMTSFDVTQPDPVLTPFLSLGAPKSAVLKKLGQTKSLDILLVRDLEGGALATLTFQQGALTKISFAATYID</sequence>
<organism evidence="2 3">
    <name type="scientific">Hymenobacter nivis</name>
    <dbReference type="NCBI Taxonomy" id="1850093"/>
    <lineage>
        <taxon>Bacteria</taxon>
        <taxon>Pseudomonadati</taxon>
        <taxon>Bacteroidota</taxon>
        <taxon>Cytophagia</taxon>
        <taxon>Cytophagales</taxon>
        <taxon>Hymenobacteraceae</taxon>
        <taxon>Hymenobacter</taxon>
    </lineage>
</organism>
<dbReference type="EMBL" id="CP029145">
    <property type="protein sequence ID" value="AWM32201.1"/>
    <property type="molecule type" value="Genomic_DNA"/>
</dbReference>
<keyword evidence="1" id="KW-0732">Signal</keyword>
<feature type="chain" id="PRO_5016313835" description="DUF4251 domain-containing protein" evidence="1">
    <location>
        <begin position="30"/>
        <end position="165"/>
    </location>
</feature>
<protein>
    <recommendedName>
        <fullName evidence="4">DUF4251 domain-containing protein</fullName>
    </recommendedName>
</protein>
<reference evidence="3" key="1">
    <citation type="submission" date="2018-04" db="EMBL/GenBank/DDBJ databases">
        <title>Complete genome of Antarctic heterotrophic bacterium Hymenobacter nivis.</title>
        <authorList>
            <person name="Terashima M."/>
        </authorList>
    </citation>
    <scope>NUCLEOTIDE SEQUENCE [LARGE SCALE GENOMIC DNA]</scope>
    <source>
        <strain evidence="3">NBRC 111535</strain>
    </source>
</reference>
<dbReference type="KEGG" id="hnv:DDQ68_04970"/>
<accession>A0A2Z3GIY5</accession>
<dbReference type="Proteomes" id="UP000245999">
    <property type="component" value="Chromosome"/>
</dbReference>